<proteinExistence type="predicted"/>
<evidence type="ECO:0000313" key="3">
    <source>
        <dbReference type="Proteomes" id="UP000037267"/>
    </source>
</evidence>
<name>A0A0L0WCJ4_GOTPU</name>
<dbReference type="Proteomes" id="UP000037267">
    <property type="component" value="Unassembled WGS sequence"/>
</dbReference>
<organism evidence="2 3">
    <name type="scientific">Gottschalkia purinilytica</name>
    <name type="common">Clostridium purinilyticum</name>
    <dbReference type="NCBI Taxonomy" id="1503"/>
    <lineage>
        <taxon>Bacteria</taxon>
        <taxon>Bacillati</taxon>
        <taxon>Bacillota</taxon>
        <taxon>Tissierellia</taxon>
        <taxon>Tissierellales</taxon>
        <taxon>Gottschalkiaceae</taxon>
        <taxon>Gottschalkia</taxon>
    </lineage>
</organism>
<dbReference type="STRING" id="1503.CLPU_4c02340"/>
<evidence type="ECO:0000313" key="2">
    <source>
        <dbReference type="EMBL" id="KNF09188.1"/>
    </source>
</evidence>
<reference evidence="3" key="1">
    <citation type="submission" date="2015-07" db="EMBL/GenBank/DDBJ databases">
        <title>Draft genome sequence of the purine-degrading Gottschalkia purinilyticum DSM 1384 (formerly Clostridium purinilyticum).</title>
        <authorList>
            <person name="Poehlein A."/>
            <person name="Schiel-Bengelsdorf B."/>
            <person name="Bengelsdorf F.R."/>
            <person name="Daniel R."/>
            <person name="Duerre P."/>
        </authorList>
    </citation>
    <scope>NUCLEOTIDE SEQUENCE [LARGE SCALE GENOMIC DNA]</scope>
    <source>
        <strain evidence="3">DSM 1384</strain>
    </source>
</reference>
<comment type="caution">
    <text evidence="2">The sequence shown here is derived from an EMBL/GenBank/DDBJ whole genome shotgun (WGS) entry which is preliminary data.</text>
</comment>
<protein>
    <submittedName>
        <fullName evidence="2">Uncharacterized protein</fullName>
    </submittedName>
</protein>
<accession>A0A0L0WCJ4</accession>
<dbReference type="RefSeq" id="WP_050354756.1">
    <property type="nucleotide sequence ID" value="NZ_LGSS01000004.1"/>
</dbReference>
<feature type="coiled-coil region" evidence="1">
    <location>
        <begin position="45"/>
        <end position="119"/>
    </location>
</feature>
<evidence type="ECO:0000256" key="1">
    <source>
        <dbReference type="SAM" id="Coils"/>
    </source>
</evidence>
<keyword evidence="3" id="KW-1185">Reference proteome</keyword>
<keyword evidence="1" id="KW-0175">Coiled coil</keyword>
<dbReference type="EMBL" id="LGSS01000004">
    <property type="protein sequence ID" value="KNF09188.1"/>
    <property type="molecule type" value="Genomic_DNA"/>
</dbReference>
<sequence length="210" mass="24830">MFNIFKDKDREIDLEYSILLKNRLPLLINDEIWISLFDDVEDSDIVNAKIELKSLINNEKEIKKELKDKKKEKKKVMAKILKLSDEINNNNLSDGVVLLEQAERDVHEINDYIDDLTFQLEEFPKQIREANLKILKATVKYAYSDLIDSQSKYESITKELDILREKLRDLIQKKFDYEEKINKTYTFLHNTLGSEEIDKLDKDILDSKNA</sequence>
<dbReference type="AlphaFoldDB" id="A0A0L0WCJ4"/>
<feature type="coiled-coil region" evidence="1">
    <location>
        <begin position="146"/>
        <end position="180"/>
    </location>
</feature>
<dbReference type="OrthoDB" id="1707350at2"/>
<gene>
    <name evidence="2" type="ORF">CLPU_4c02340</name>
</gene>